<reference evidence="2 3" key="1">
    <citation type="submission" date="2023-02" db="EMBL/GenBank/DDBJ databases">
        <title>LHISI_Scaffold_Assembly.</title>
        <authorList>
            <person name="Stuart O.P."/>
            <person name="Cleave R."/>
            <person name="Magrath M.J.L."/>
            <person name="Mikheyev A.S."/>
        </authorList>
    </citation>
    <scope>NUCLEOTIDE SEQUENCE [LARGE SCALE GENOMIC DNA]</scope>
    <source>
        <strain evidence="2">Daus_M_001</strain>
        <tissue evidence="2">Leg muscle</tissue>
    </source>
</reference>
<gene>
    <name evidence="2" type="ORF">PR048_020242</name>
</gene>
<organism evidence="2 3">
    <name type="scientific">Dryococelus australis</name>
    <dbReference type="NCBI Taxonomy" id="614101"/>
    <lineage>
        <taxon>Eukaryota</taxon>
        <taxon>Metazoa</taxon>
        <taxon>Ecdysozoa</taxon>
        <taxon>Arthropoda</taxon>
        <taxon>Hexapoda</taxon>
        <taxon>Insecta</taxon>
        <taxon>Pterygota</taxon>
        <taxon>Neoptera</taxon>
        <taxon>Polyneoptera</taxon>
        <taxon>Phasmatodea</taxon>
        <taxon>Verophasmatodea</taxon>
        <taxon>Anareolatae</taxon>
        <taxon>Phasmatidae</taxon>
        <taxon>Eurycanthinae</taxon>
        <taxon>Dryococelus</taxon>
    </lineage>
</organism>
<evidence type="ECO:0000313" key="3">
    <source>
        <dbReference type="Proteomes" id="UP001159363"/>
    </source>
</evidence>
<dbReference type="EMBL" id="JARBHB010000007">
    <property type="protein sequence ID" value="KAJ8879634.1"/>
    <property type="molecule type" value="Genomic_DNA"/>
</dbReference>
<dbReference type="Pfam" id="PF14529">
    <property type="entry name" value="Exo_endo_phos_2"/>
    <property type="match status" value="1"/>
</dbReference>
<evidence type="ECO:0000259" key="1">
    <source>
        <dbReference type="Pfam" id="PF14529"/>
    </source>
</evidence>
<keyword evidence="3" id="KW-1185">Reference proteome</keyword>
<dbReference type="InterPro" id="IPR036691">
    <property type="entry name" value="Endo/exonu/phosph_ase_sf"/>
</dbReference>
<dbReference type="InterPro" id="IPR005135">
    <property type="entry name" value="Endo/exonuclease/phosphatase"/>
</dbReference>
<proteinExistence type="predicted"/>
<protein>
    <recommendedName>
        <fullName evidence="1">Endonuclease/exonuclease/phosphatase domain-containing protein</fullName>
    </recommendedName>
</protein>
<comment type="caution">
    <text evidence="2">The sequence shown here is derived from an EMBL/GenBank/DDBJ whole genome shotgun (WGS) entry which is preliminary data.</text>
</comment>
<feature type="domain" description="Endonuclease/exonuclease/phosphatase" evidence="1">
    <location>
        <begin position="5"/>
        <end position="93"/>
    </location>
</feature>
<name>A0ABQ9H5R3_9NEOP</name>
<dbReference type="Proteomes" id="UP001159363">
    <property type="component" value="Chromosome 6"/>
</dbReference>
<evidence type="ECO:0000313" key="2">
    <source>
        <dbReference type="EMBL" id="KAJ8879634.1"/>
    </source>
</evidence>
<dbReference type="SUPFAM" id="SSF56219">
    <property type="entry name" value="DNase I-like"/>
    <property type="match status" value="1"/>
</dbReference>
<accession>A0ABQ9H5R3</accession>
<dbReference type="Gene3D" id="3.60.10.10">
    <property type="entry name" value="Endonuclease/exonuclease/phosphatase"/>
    <property type="match status" value="1"/>
</dbReference>
<sequence length="147" mass="16797">MFLGSLHSKNVIFAADVNAKSRLWFSSETDKKGILVEQFIAASNLCICNTARYVSPAQRTEIFIDDTFASTRASIKATSIEVLEDSSNDHGLILNEITMEDIPEHVVVDVRPWYTHMGANWKRVDNLLKVETKVLIEIEFRKRGRRR</sequence>